<accession>A0A059KTH4</accession>
<protein>
    <submittedName>
        <fullName evidence="1">Tail fiber assembly protein</fullName>
    </submittedName>
</protein>
<dbReference type="eggNOG" id="ENOG502ZEPU">
    <property type="taxonomic scope" value="Bacteria"/>
</dbReference>
<reference evidence="1 2" key="1">
    <citation type="submission" date="2013-12" db="EMBL/GenBank/DDBJ databases">
        <authorList>
            <person name="Formusa P.A."/>
            <person name="Habash M."/>
            <person name="Lee H."/>
            <person name="Trevors J.T."/>
        </authorList>
    </citation>
    <scope>NUCLEOTIDE SEQUENCE [LARGE SCALE GENOMIC DNA]</scope>
    <source>
        <strain evidence="1 2">PD30</strain>
    </source>
</reference>
<gene>
    <name evidence="1" type="ORF">V466_28925</name>
</gene>
<dbReference type="AlphaFoldDB" id="A0A059KTH4"/>
<evidence type="ECO:0000313" key="2">
    <source>
        <dbReference type="Proteomes" id="UP000026739"/>
    </source>
</evidence>
<comment type="caution">
    <text evidence="1">The sequence shown here is derived from an EMBL/GenBank/DDBJ whole genome shotgun (WGS) entry which is preliminary data.</text>
</comment>
<proteinExistence type="predicted"/>
<dbReference type="EMBL" id="AZQQ01000109">
    <property type="protein sequence ID" value="KDD65296.1"/>
    <property type="molecule type" value="Genomic_DNA"/>
</dbReference>
<evidence type="ECO:0000313" key="1">
    <source>
        <dbReference type="EMBL" id="KDD65296.1"/>
    </source>
</evidence>
<sequence>MDWSQLITKAMKDAAAQAVQLAASKSELSARNTKSVAQIARIQDRIDTLGYGIDAGQATEEDEAEQAALIVNVKSWKNYKFELGKVTVQPTWYAAPVWPPEPVVPVIVADPEARSAELI</sequence>
<name>A0A059KTH4_9PSED</name>
<organism evidence="1 2">
    <name type="scientific">Pseudomonas mandelii PD30</name>
    <dbReference type="NCBI Taxonomy" id="1419583"/>
    <lineage>
        <taxon>Bacteria</taxon>
        <taxon>Pseudomonadati</taxon>
        <taxon>Pseudomonadota</taxon>
        <taxon>Gammaproteobacteria</taxon>
        <taxon>Pseudomonadales</taxon>
        <taxon>Pseudomonadaceae</taxon>
        <taxon>Pseudomonas</taxon>
    </lineage>
</organism>
<dbReference type="Proteomes" id="UP000026739">
    <property type="component" value="Unassembled WGS sequence"/>
</dbReference>